<dbReference type="Pfam" id="PF01975">
    <property type="entry name" value="SurE"/>
    <property type="match status" value="1"/>
</dbReference>
<dbReference type="HOGENOM" id="CLU_007204_0_0_1"/>
<evidence type="ECO:0000256" key="1">
    <source>
        <dbReference type="SAM" id="MobiDB-lite"/>
    </source>
</evidence>
<dbReference type="PROSITE" id="PS51221">
    <property type="entry name" value="TTL"/>
    <property type="match status" value="1"/>
</dbReference>
<dbReference type="GO" id="GO:0000932">
    <property type="term" value="C:P-body"/>
    <property type="evidence" value="ECO:0007669"/>
    <property type="project" value="TreeGrafter"/>
</dbReference>
<dbReference type="PANTHER" id="PTHR47551">
    <property type="entry name" value="TUBULIN--TYROSINE LIGASE PBY1-RELATED"/>
    <property type="match status" value="1"/>
</dbReference>
<dbReference type="InterPro" id="IPR027746">
    <property type="entry name" value="TTL"/>
</dbReference>
<dbReference type="SUPFAM" id="SSF64167">
    <property type="entry name" value="SurE-like"/>
    <property type="match status" value="1"/>
</dbReference>
<dbReference type="STRING" id="1531966.A0A0A1TLP0"/>
<dbReference type="EMBL" id="CDHN01000004">
    <property type="protein sequence ID" value="CEJ91713.1"/>
    <property type="molecule type" value="Genomic_DNA"/>
</dbReference>
<dbReference type="NCBIfam" id="TIGR00087">
    <property type="entry name" value="surE"/>
    <property type="match status" value="1"/>
</dbReference>
<proteinExistence type="predicted"/>
<evidence type="ECO:0000313" key="3">
    <source>
        <dbReference type="EMBL" id="CEJ91713.1"/>
    </source>
</evidence>
<organism evidence="3 4">
    <name type="scientific">[Torrubiella] hemipterigena</name>
    <dbReference type="NCBI Taxonomy" id="1531966"/>
    <lineage>
        <taxon>Eukaryota</taxon>
        <taxon>Fungi</taxon>
        <taxon>Dikarya</taxon>
        <taxon>Ascomycota</taxon>
        <taxon>Pezizomycotina</taxon>
        <taxon>Sordariomycetes</taxon>
        <taxon>Hypocreomycetidae</taxon>
        <taxon>Hypocreales</taxon>
        <taxon>Clavicipitaceae</taxon>
        <taxon>Clavicipitaceae incertae sedis</taxon>
        <taxon>'Torrubiella' clade</taxon>
    </lineage>
</organism>
<evidence type="ECO:0000313" key="4">
    <source>
        <dbReference type="Proteomes" id="UP000039046"/>
    </source>
</evidence>
<dbReference type="InterPro" id="IPR002828">
    <property type="entry name" value="SurE-like_Pase/nucleotidase"/>
</dbReference>
<reference evidence="3 4" key="1">
    <citation type="journal article" date="2015" name="Genome Announc.">
        <title>Draft Genome Sequence and Gene Annotation of the Entomopathogenic Fungus Verticillium hemipterigenum.</title>
        <authorList>
            <person name="Horn F."/>
            <person name="Habel A."/>
            <person name="Scharf D.H."/>
            <person name="Dworschak J."/>
            <person name="Brakhage A.A."/>
            <person name="Guthke R."/>
            <person name="Hertweck C."/>
            <person name="Linde J."/>
        </authorList>
    </citation>
    <scope>NUCLEOTIDE SEQUENCE [LARGE SCALE GENOMIC DNA]</scope>
</reference>
<accession>A0A0A1TLP0</accession>
<sequence length="759" mass="85007">MHILITNDDGPPSSHSSPYVHCLVEHLKAAGHIVSVCLPHTQRSWIGKAHIIGQTLKPVYYRPSASLHGEGDQGTTHTQPKANGDGDEWVLIDGTPASCTQIGLNHLFKDKGPVDLVVSGPNYGRNTTAVFALSSGTMGAALEGAALRKKSIALSFAFFTRNHDPVIIEAACKHSVRVIEALYKQWPSDNSADLYSVNVPLVEGVETHKTIFTEILQNYWTDGGCFTEVEDGAPDSVDAEEQLRQEQEGGAPAAGYKRKCYKWAPKFTDVYKSVEDGGPGSDGWVVQEGNTSVTPLKANFAMSRTDKLQKELELEDVNENALPREKETSNQEEPQLRALIAYEDEYVQPLILNAFESLLPKDLVQITSTLESENGEVSAEKWLASANCRALQITPYETIDFEYATSHDESYLINSYMIRKALIRKHYISTTMDHWVAKNPTSVLKRHMKRSDAFEVDYAEFLDDALIEAFDLRESLDRNEAVENERDKEWWILKPGMSDRGQGIRLFSTMDQLQEIFDTWEAERPDSDEEDEIEDADRDTTGDEAGDYITASHLRHFVAQPYIHPPLVMGEGGHKFHIRTYVLCVGSLQVYVYKHMLALFAAKPYSPPWESPDDLETFLTNTCIQESPNDNTVQRFWNLPLPKERLDAIFEQICGVTGEIFEAAARAMPIHFQTMPNAFEVFGLDYLVDADGTAWLLEINAFPDFKQTGGDLQEIVQGFWKGVVREAVVPFFGINQAALLSTDGSDDMVPVRKVDLGRR</sequence>
<dbReference type="InterPro" id="IPR004344">
    <property type="entry name" value="TTL/TTLL_fam"/>
</dbReference>
<dbReference type="InterPro" id="IPR036523">
    <property type="entry name" value="SurE-like_sf"/>
</dbReference>
<dbReference type="PANTHER" id="PTHR47551:SF1">
    <property type="entry name" value="TUBULIN--TYROSINE LIGASE PBY1-RELATED"/>
    <property type="match status" value="1"/>
</dbReference>
<feature type="domain" description="Survival protein SurE-like phosphatase/nucleotidase" evidence="2">
    <location>
        <begin position="3"/>
        <end position="221"/>
    </location>
</feature>
<feature type="region of interest" description="Disordered" evidence="1">
    <location>
        <begin position="521"/>
        <end position="544"/>
    </location>
</feature>
<feature type="compositionally biased region" description="Acidic residues" evidence="1">
    <location>
        <begin position="526"/>
        <end position="544"/>
    </location>
</feature>
<evidence type="ECO:0000259" key="2">
    <source>
        <dbReference type="Pfam" id="PF01975"/>
    </source>
</evidence>
<dbReference type="GO" id="GO:0016787">
    <property type="term" value="F:hydrolase activity"/>
    <property type="evidence" value="ECO:0007669"/>
    <property type="project" value="InterPro"/>
</dbReference>
<dbReference type="AlphaFoldDB" id="A0A0A1TLP0"/>
<name>A0A0A1TLP0_9HYPO</name>
<dbReference type="Proteomes" id="UP000039046">
    <property type="component" value="Unassembled WGS sequence"/>
</dbReference>
<keyword evidence="4" id="KW-1185">Reference proteome</keyword>
<dbReference type="OrthoDB" id="202825at2759"/>
<protein>
    <submittedName>
        <fullName evidence="3">Putative TTL domain-containing protein</fullName>
    </submittedName>
</protein>
<dbReference type="Gene3D" id="3.30.470.20">
    <property type="entry name" value="ATP-grasp fold, B domain"/>
    <property type="match status" value="1"/>
</dbReference>
<dbReference type="SUPFAM" id="SSF56059">
    <property type="entry name" value="Glutathione synthetase ATP-binding domain-like"/>
    <property type="match status" value="1"/>
</dbReference>
<dbReference type="Pfam" id="PF03133">
    <property type="entry name" value="TTL"/>
    <property type="match status" value="1"/>
</dbReference>
<dbReference type="Gene3D" id="3.40.1210.10">
    <property type="entry name" value="Survival protein SurE-like phosphatase/nucleotidase"/>
    <property type="match status" value="1"/>
</dbReference>
<gene>
    <name evidence="3" type="ORF">VHEMI07406</name>
</gene>